<feature type="domain" description="BED-type" evidence="5">
    <location>
        <begin position="195"/>
        <end position="255"/>
    </location>
</feature>
<evidence type="ECO:0000259" key="5">
    <source>
        <dbReference type="PROSITE" id="PS50808"/>
    </source>
</evidence>
<dbReference type="GO" id="GO:0006357">
    <property type="term" value="P:regulation of transcription by RNA polymerase II"/>
    <property type="evidence" value="ECO:0007669"/>
    <property type="project" value="TreeGrafter"/>
</dbReference>
<organism evidence="6">
    <name type="scientific">Arundo donax</name>
    <name type="common">Giant reed</name>
    <name type="synonym">Donax arundinaceus</name>
    <dbReference type="NCBI Taxonomy" id="35708"/>
    <lineage>
        <taxon>Eukaryota</taxon>
        <taxon>Viridiplantae</taxon>
        <taxon>Streptophyta</taxon>
        <taxon>Embryophyta</taxon>
        <taxon>Tracheophyta</taxon>
        <taxon>Spermatophyta</taxon>
        <taxon>Magnoliopsida</taxon>
        <taxon>Liliopsida</taxon>
        <taxon>Poales</taxon>
        <taxon>Poaceae</taxon>
        <taxon>PACMAD clade</taxon>
        <taxon>Arundinoideae</taxon>
        <taxon>Arundineae</taxon>
        <taxon>Arundo</taxon>
    </lineage>
</organism>
<evidence type="ECO:0000313" key="6">
    <source>
        <dbReference type="EMBL" id="JAD89646.1"/>
    </source>
</evidence>
<dbReference type="SUPFAM" id="SSF57667">
    <property type="entry name" value="beta-beta-alpha zinc fingers"/>
    <property type="match status" value="1"/>
</dbReference>
<reference evidence="6" key="2">
    <citation type="journal article" date="2015" name="Data Brief">
        <title>Shoot transcriptome of the giant reed, Arundo donax.</title>
        <authorList>
            <person name="Barrero R.A."/>
            <person name="Guerrero F.D."/>
            <person name="Moolhuijzen P."/>
            <person name="Goolsby J.A."/>
            <person name="Tidwell J."/>
            <person name="Bellgard S.E."/>
            <person name="Bellgard M.I."/>
        </authorList>
    </citation>
    <scope>NUCLEOTIDE SEQUENCE</scope>
    <source>
        <tissue evidence="6">Shoot tissue taken approximately 20 cm above the soil surface</tissue>
    </source>
</reference>
<accession>A0A0A9DPD7</accession>
<dbReference type="GO" id="GO:1990837">
    <property type="term" value="F:sequence-specific double-stranded DNA binding"/>
    <property type="evidence" value="ECO:0007669"/>
    <property type="project" value="TreeGrafter"/>
</dbReference>
<dbReference type="GO" id="GO:0008270">
    <property type="term" value="F:zinc ion binding"/>
    <property type="evidence" value="ECO:0007669"/>
    <property type="project" value="UniProtKB-KW"/>
</dbReference>
<dbReference type="GO" id="GO:0005634">
    <property type="term" value="C:nucleus"/>
    <property type="evidence" value="ECO:0007669"/>
    <property type="project" value="TreeGrafter"/>
</dbReference>
<keyword evidence="2 4" id="KW-0863">Zinc-finger</keyword>
<dbReference type="AlphaFoldDB" id="A0A0A9DPD7"/>
<evidence type="ECO:0000256" key="2">
    <source>
        <dbReference type="ARBA" id="ARBA00022771"/>
    </source>
</evidence>
<dbReference type="SMART" id="SM00614">
    <property type="entry name" value="ZnF_BED"/>
    <property type="match status" value="1"/>
</dbReference>
<dbReference type="InterPro" id="IPR003656">
    <property type="entry name" value="Znf_BED"/>
</dbReference>
<keyword evidence="3" id="KW-0862">Zinc</keyword>
<dbReference type="InterPro" id="IPR036236">
    <property type="entry name" value="Znf_C2H2_sf"/>
</dbReference>
<name>A0A0A9DPD7_ARUDO</name>
<dbReference type="PANTHER" id="PTHR34396:SF22">
    <property type="entry name" value="ZINC FINGER BED DOMAIN-CONTAINING PROTEIN DAYSLEEPER-LIKE"/>
    <property type="match status" value="1"/>
</dbReference>
<evidence type="ECO:0000256" key="3">
    <source>
        <dbReference type="ARBA" id="ARBA00022833"/>
    </source>
</evidence>
<dbReference type="InterPro" id="IPR053031">
    <property type="entry name" value="Cuticle_assoc_protein"/>
</dbReference>
<dbReference type="EMBL" id="GBRH01208249">
    <property type="protein sequence ID" value="JAD89646.1"/>
    <property type="molecule type" value="Transcribed_RNA"/>
</dbReference>
<sequence>MRYLAFMPNCLRSIGQAQLRQVHVVTNGLAILCWDQRRQFAIDLKKMSLITEFDCSALDYPLQMPWPPAVLVETTGETIDDVVDLEAQNLLTNEGTEMNMMADIRDNNIVHDSKMVSSSKLDHGDGMIHPNQMAVHGNEMVRGVETTHTTKVAPPTASRHGSKMVPSSEMAQGMEMTHGNDTAEAAPPTTARRQRKQSIIWEHFTTKVDSDGCTQACCNYCKRTFAYSSGSKCAGTSHLKRHITLGSCPVMKGQGTDNGGQIAAEKPSKRPCAYVPFNQNGSSSYLARMINVTEPLTTKKRK</sequence>
<reference evidence="6" key="1">
    <citation type="submission" date="2014-09" db="EMBL/GenBank/DDBJ databases">
        <authorList>
            <person name="Magalhaes I.L.F."/>
            <person name="Oliveira U."/>
            <person name="Santos F.R."/>
            <person name="Vidigal T.H.D.A."/>
            <person name="Brescovit A.D."/>
            <person name="Santos A.J."/>
        </authorList>
    </citation>
    <scope>NUCLEOTIDE SEQUENCE</scope>
    <source>
        <tissue evidence="6">Shoot tissue taken approximately 20 cm above the soil surface</tissue>
    </source>
</reference>
<evidence type="ECO:0000256" key="1">
    <source>
        <dbReference type="ARBA" id="ARBA00022723"/>
    </source>
</evidence>
<proteinExistence type="predicted"/>
<protein>
    <recommendedName>
        <fullName evidence="5">BED-type domain-containing protein</fullName>
    </recommendedName>
</protein>
<evidence type="ECO:0000256" key="4">
    <source>
        <dbReference type="PROSITE-ProRule" id="PRU00027"/>
    </source>
</evidence>
<dbReference type="PANTHER" id="PTHR34396">
    <property type="entry name" value="OS03G0264950 PROTEIN-RELATED"/>
    <property type="match status" value="1"/>
</dbReference>
<dbReference type="PROSITE" id="PS50808">
    <property type="entry name" value="ZF_BED"/>
    <property type="match status" value="1"/>
</dbReference>
<keyword evidence="1" id="KW-0479">Metal-binding</keyword>